<dbReference type="EnsemblMetazoa" id="PPA39729.1">
    <property type="protein sequence ID" value="PPA39729.1"/>
    <property type="gene ID" value="WBGene00278098"/>
</dbReference>
<protein>
    <submittedName>
        <fullName evidence="1">Uncharacterized protein</fullName>
    </submittedName>
</protein>
<proteinExistence type="predicted"/>
<evidence type="ECO:0000313" key="2">
    <source>
        <dbReference type="Proteomes" id="UP000005239"/>
    </source>
</evidence>
<keyword evidence="2" id="KW-1185">Reference proteome</keyword>
<name>A0A2A6CUB0_PRIPA</name>
<accession>A0A2A6CUB0</accession>
<gene>
    <name evidence="1" type="primary">WBGene00278098</name>
</gene>
<evidence type="ECO:0000313" key="1">
    <source>
        <dbReference type="EnsemblMetazoa" id="PPA39729.1"/>
    </source>
</evidence>
<organism evidence="1 2">
    <name type="scientific">Pristionchus pacificus</name>
    <name type="common">Parasitic nematode worm</name>
    <dbReference type="NCBI Taxonomy" id="54126"/>
    <lineage>
        <taxon>Eukaryota</taxon>
        <taxon>Metazoa</taxon>
        <taxon>Ecdysozoa</taxon>
        <taxon>Nematoda</taxon>
        <taxon>Chromadorea</taxon>
        <taxon>Rhabditida</taxon>
        <taxon>Rhabditina</taxon>
        <taxon>Diplogasteromorpha</taxon>
        <taxon>Diplogasteroidea</taxon>
        <taxon>Neodiplogasteridae</taxon>
        <taxon>Pristionchus</taxon>
    </lineage>
</organism>
<sequence>METPQECILALSVPPTIYSQIRSIPYILCLQLPLYMYCLCVLVHYRICVLDNRRIVACNPPDAFPKESFFLTFDTSPTTFIVVNNIRNSCGLGIGCIVLILYICIIAILIRVSDLRPNLIFEYVLLPFLHVARISKSVSGEHLLSPLNVCYE</sequence>
<reference evidence="2" key="1">
    <citation type="journal article" date="2008" name="Nat. Genet.">
        <title>The Pristionchus pacificus genome provides a unique perspective on nematode lifestyle and parasitism.</title>
        <authorList>
            <person name="Dieterich C."/>
            <person name="Clifton S.W."/>
            <person name="Schuster L.N."/>
            <person name="Chinwalla A."/>
            <person name="Delehaunty K."/>
            <person name="Dinkelacker I."/>
            <person name="Fulton L."/>
            <person name="Fulton R."/>
            <person name="Godfrey J."/>
            <person name="Minx P."/>
            <person name="Mitreva M."/>
            <person name="Roeseler W."/>
            <person name="Tian H."/>
            <person name="Witte H."/>
            <person name="Yang S.P."/>
            <person name="Wilson R.K."/>
            <person name="Sommer R.J."/>
        </authorList>
    </citation>
    <scope>NUCLEOTIDE SEQUENCE [LARGE SCALE GENOMIC DNA]</scope>
    <source>
        <strain evidence="2">PS312</strain>
    </source>
</reference>
<dbReference type="AlphaFoldDB" id="A0A2A6CUB0"/>
<dbReference type="Proteomes" id="UP000005239">
    <property type="component" value="Unassembled WGS sequence"/>
</dbReference>
<reference evidence="1" key="2">
    <citation type="submission" date="2022-06" db="UniProtKB">
        <authorList>
            <consortium name="EnsemblMetazoa"/>
        </authorList>
    </citation>
    <scope>IDENTIFICATION</scope>
    <source>
        <strain evidence="1">PS312</strain>
    </source>
</reference>
<accession>A0A8R1UXY4</accession>